<reference evidence="2 3" key="1">
    <citation type="submission" date="2015-09" db="EMBL/GenBank/DDBJ databases">
        <title>Identification and resolution of microdiversity through metagenomic sequencing of parallel consortia.</title>
        <authorList>
            <person name="Nelson W.C."/>
            <person name="Romine M.F."/>
            <person name="Lindemann S.R."/>
        </authorList>
    </citation>
    <scope>NUCLEOTIDE SEQUENCE [LARGE SCALE GENOMIC DNA]</scope>
    <source>
        <strain evidence="2">Ana</strain>
    </source>
</reference>
<dbReference type="SUPFAM" id="SSF89372">
    <property type="entry name" value="Fucose-specific lectin"/>
    <property type="match status" value="2"/>
</dbReference>
<name>A0A0P7ZFE5_9CYAN</name>
<dbReference type="PANTHER" id="PTHR34408:SF1">
    <property type="entry name" value="GLYCOSYL HYDROLASE FAMILY 19 DOMAIN-CONTAINING PROTEIN HI_1415"/>
    <property type="match status" value="1"/>
</dbReference>
<dbReference type="Gene3D" id="1.10.530.10">
    <property type="match status" value="1"/>
</dbReference>
<dbReference type="Proteomes" id="UP000050465">
    <property type="component" value="Unassembled WGS sequence"/>
</dbReference>
<dbReference type="AlphaFoldDB" id="A0A0P7ZFE5"/>
<dbReference type="EMBL" id="LJZR01000034">
    <property type="protein sequence ID" value="KPQ33303.1"/>
    <property type="molecule type" value="Genomic_DNA"/>
</dbReference>
<dbReference type="PANTHER" id="PTHR34408">
    <property type="entry name" value="FAMILY PROTEIN, PUTATIVE-RELATED"/>
    <property type="match status" value="1"/>
</dbReference>
<proteinExistence type="predicted"/>
<protein>
    <submittedName>
        <fullName evidence="2">Bacterial SH3 domain</fullName>
    </submittedName>
</protein>
<evidence type="ECO:0000313" key="2">
    <source>
        <dbReference type="EMBL" id="KPQ33303.1"/>
    </source>
</evidence>
<evidence type="ECO:0000313" key="3">
    <source>
        <dbReference type="Proteomes" id="UP000050465"/>
    </source>
</evidence>
<dbReference type="InterPro" id="IPR052354">
    <property type="entry name" value="Cell_Wall_Dynamics_Protein"/>
</dbReference>
<dbReference type="STRING" id="1666911.HLUCCA11_18900"/>
<gene>
    <name evidence="2" type="ORF">HLUCCA11_18900</name>
</gene>
<dbReference type="PATRIC" id="fig|1666911.3.peg.1984"/>
<accession>A0A0P7ZFE5</accession>
<dbReference type="SUPFAM" id="SSF53955">
    <property type="entry name" value="Lysozyme-like"/>
    <property type="match status" value="1"/>
</dbReference>
<dbReference type="InterPro" id="IPR023346">
    <property type="entry name" value="Lysozyme-like_dom_sf"/>
</dbReference>
<feature type="region of interest" description="Disordered" evidence="1">
    <location>
        <begin position="1"/>
        <end position="26"/>
    </location>
</feature>
<organism evidence="2 3">
    <name type="scientific">Phormidesmis priestleyi Ana</name>
    <dbReference type="NCBI Taxonomy" id="1666911"/>
    <lineage>
        <taxon>Bacteria</taxon>
        <taxon>Bacillati</taxon>
        <taxon>Cyanobacteriota</taxon>
        <taxon>Cyanophyceae</taxon>
        <taxon>Leptolyngbyales</taxon>
        <taxon>Leptolyngbyaceae</taxon>
        <taxon>Phormidesmis</taxon>
    </lineage>
</organism>
<dbReference type="Gene3D" id="2.30.30.40">
    <property type="entry name" value="SH3 Domains"/>
    <property type="match status" value="1"/>
</dbReference>
<evidence type="ECO:0000256" key="1">
    <source>
        <dbReference type="SAM" id="MobiDB-lite"/>
    </source>
</evidence>
<sequence length="839" mass="90048">MFNLDPDTSDLSLNQPRESCLSSASSDPASLIGGTLTPQNSASVGFSAPSVDPFQAASIEDYLLNPSIAYDLGEPTTLGTYDIQTTVVSNILSDTVDAAQDLLLNWAGSAEFAEQLAITFDQAASYEAAAAVIQQIAEGDLNEMVSIQIGSDEMLGIALGSYDSVTNTVFLADDLFAESSDMSTVATSVLLEELGHFVDKQIGDQDSTGDEGAIFSAYAQGIDLSNEMLTALKAEDDFMSISLDGQSYLVEQSQVAMTELNGTLYQTHRGTNNNMYIRASTNGRDWSGWQKIGNDGWQTHNAPEIEAFDGKLYISHRGLGDQIFVGRIDPSEIDGSGNVSVQGNRHVDGTTSDAVALKAHGDQLYAFVRGTNNEIYVKTIGASAPGSDWVNDIGGWQHLDTPTGSTSTPDAIAVESHTDLAGRQQLYVAHRSERGDMYIGEFNPQGSFQGWTKLNGSTQKGMALASANGQLYITHTGGDGTIYSGVYQGGNHVSWQKQARTTTSEVSLEAFGNKVIETHHSASGQIYTFSTNADGNVTSGAWTREHYDQNAITPNDFDPSTMTPEPDVTGSVIQMGGPLNIRSGPGTGYSDVGDAPSGASYRFDGWTNGHSYTKLDGGRSDVWYRIEGSDHWVAGDYIEGIDTNQLDYISPSNSSSSLSAKLPDLIGIVSQNAPTTALTGNHIFRIAERAFSAGLSLAQTAYVLATAQHESGMGYWMEEIASGSAYEGRSDLGNTQPGDGVRFKGRGYVQITGRTNYQKYSSILGFDLTGNPELVENPEIAVQILIDGMQYGRFTGVGLSRYINDHKTDFYNARRIVNGTDRANAIADIAYKYLNVLKA</sequence>
<comment type="caution">
    <text evidence="2">The sequence shown here is derived from an EMBL/GenBank/DDBJ whole genome shotgun (WGS) entry which is preliminary data.</text>
</comment>